<organism evidence="2 3">
    <name type="scientific">Methanobrevibacter filiformis</name>
    <dbReference type="NCBI Taxonomy" id="55758"/>
    <lineage>
        <taxon>Archaea</taxon>
        <taxon>Methanobacteriati</taxon>
        <taxon>Methanobacteriota</taxon>
        <taxon>Methanomada group</taxon>
        <taxon>Methanobacteria</taxon>
        <taxon>Methanobacteriales</taxon>
        <taxon>Methanobacteriaceae</taxon>
        <taxon>Methanobrevibacter</taxon>
    </lineage>
</organism>
<dbReference type="Proteomes" id="UP000077066">
    <property type="component" value="Unassembled WGS sequence"/>
</dbReference>
<dbReference type="SUPFAM" id="SSF111038">
    <property type="entry name" value="YjbQ-like"/>
    <property type="match status" value="1"/>
</dbReference>
<proteinExistence type="inferred from homology"/>
<dbReference type="InterPro" id="IPR035917">
    <property type="entry name" value="YjbQ-like_sf"/>
</dbReference>
<dbReference type="RefSeq" id="WP_066973689.1">
    <property type="nucleotide sequence ID" value="NZ_LWMT01000274.1"/>
</dbReference>
<dbReference type="PIRSF" id="PIRSF004681">
    <property type="entry name" value="UCP004681"/>
    <property type="match status" value="1"/>
</dbReference>
<dbReference type="PANTHER" id="PTHR30615">
    <property type="entry name" value="UNCHARACTERIZED PROTEIN YJBQ-RELATED"/>
    <property type="match status" value="1"/>
</dbReference>
<evidence type="ECO:0000313" key="3">
    <source>
        <dbReference type="Proteomes" id="UP000077066"/>
    </source>
</evidence>
<name>A0A165Z9J7_9EURY</name>
<gene>
    <name evidence="2" type="ORF">MBFIL_17370</name>
</gene>
<comment type="caution">
    <text evidence="2">The sequence shown here is derived from an EMBL/GenBank/DDBJ whole genome shotgun (WGS) entry which is preliminary data.</text>
</comment>
<evidence type="ECO:0000256" key="1">
    <source>
        <dbReference type="ARBA" id="ARBA00005534"/>
    </source>
</evidence>
<reference evidence="2 3" key="1">
    <citation type="submission" date="2016-04" db="EMBL/GenBank/DDBJ databases">
        <title>Genome sequence of Methanobrevibacter filiformis DSM 11501.</title>
        <authorList>
            <person name="Poehlein A."/>
            <person name="Seedorf H."/>
            <person name="Daniel R."/>
        </authorList>
    </citation>
    <scope>NUCLEOTIDE SEQUENCE [LARGE SCALE GENOMIC DNA]</scope>
    <source>
        <strain evidence="2 3">DSM 11501</strain>
    </source>
</reference>
<accession>A0A165Z9J7</accession>
<comment type="similarity">
    <text evidence="1">Belongs to the UPF0047 family.</text>
</comment>
<evidence type="ECO:0000313" key="2">
    <source>
        <dbReference type="EMBL" id="KZX10438.1"/>
    </source>
</evidence>
<dbReference type="InterPro" id="IPR001602">
    <property type="entry name" value="UPF0047_YjbQ-like"/>
</dbReference>
<sequence>MNAYSNSIAIKSNTRFSIIDITDKINETIEKLNITTGIVNIFSYHSTSSIIINENEEGLIKDMENTLKRLIPDENRYYHDNIDNNADSHIRSMLLSPSESIPVKNRKLALGTWQSVFFIDFDGPRSRTVEITVLGK</sequence>
<protein>
    <recommendedName>
        <fullName evidence="4">Secondary thiamine-phosphate synthase enzyme</fullName>
    </recommendedName>
</protein>
<dbReference type="AlphaFoldDB" id="A0A165Z9J7"/>
<dbReference type="EMBL" id="LWMT01000274">
    <property type="protein sequence ID" value="KZX10438.1"/>
    <property type="molecule type" value="Genomic_DNA"/>
</dbReference>
<dbReference type="Gene3D" id="2.60.120.460">
    <property type="entry name" value="YjbQ-like"/>
    <property type="match status" value="1"/>
</dbReference>
<evidence type="ECO:0008006" key="4">
    <source>
        <dbReference type="Google" id="ProtNLM"/>
    </source>
</evidence>
<keyword evidence="3" id="KW-1185">Reference proteome</keyword>
<dbReference type="PATRIC" id="fig|55758.3.peg.1952"/>
<dbReference type="STRING" id="55758.MBFIL_17370"/>
<dbReference type="Pfam" id="PF01894">
    <property type="entry name" value="YjbQ"/>
    <property type="match status" value="1"/>
</dbReference>
<dbReference type="OrthoDB" id="6663at2157"/>
<dbReference type="NCBIfam" id="TIGR00149">
    <property type="entry name" value="TIGR00149_YjbQ"/>
    <property type="match status" value="1"/>
</dbReference>
<dbReference type="PANTHER" id="PTHR30615:SF8">
    <property type="entry name" value="UPF0047 PROTEIN C4A8.02C"/>
    <property type="match status" value="1"/>
</dbReference>